<feature type="compositionally biased region" description="Polar residues" evidence="2">
    <location>
        <begin position="78"/>
        <end position="95"/>
    </location>
</feature>
<reference evidence="3" key="1">
    <citation type="submission" date="2018-06" db="EMBL/GenBank/DDBJ databases">
        <authorList>
            <person name="Zhirakovskaya E."/>
        </authorList>
    </citation>
    <scope>NUCLEOTIDE SEQUENCE</scope>
</reference>
<keyword evidence="3" id="KW-0132">Cell division</keyword>
<keyword evidence="1" id="KW-0175">Coiled coil</keyword>
<organism evidence="3">
    <name type="scientific">hydrothermal vent metagenome</name>
    <dbReference type="NCBI Taxonomy" id="652676"/>
    <lineage>
        <taxon>unclassified sequences</taxon>
        <taxon>metagenomes</taxon>
        <taxon>ecological metagenomes</taxon>
    </lineage>
</organism>
<dbReference type="HAMAP" id="MF_02066">
    <property type="entry name" value="CpoB"/>
    <property type="match status" value="1"/>
</dbReference>
<dbReference type="NCBIfam" id="TIGR02795">
    <property type="entry name" value="tol_pal_ybgF"/>
    <property type="match status" value="1"/>
</dbReference>
<accession>A0A3B1AJ30</accession>
<sequence>MAARVFLCLYELEQLMNKITFLRFKEFKRFCLMGVMVVFTSASLPDIAQAQTVSKRLEIIEKQLKAVQRKVFTPGSKFPQQSGEQTGDSGSMTPRSNIKFADIEARLSQMETQLRQLTGRVEEGNFQMDKLRQQLEVMSRDYEFRFKELETLKPGKSGKPGAGQPVVAEDTTISKTAEILPAGTEQQKYSYAQKLVTTGQYAKAEAALSEFIKKYPEAALAGNAQYWLGQTYYVRKMYTKATRAFLEGYNEYPKSPKAPAFLLKIGMSLNAMGEKKDACDAYRELDSRFPDSLESKKTRPAEARRAGCN</sequence>
<dbReference type="InterPro" id="IPR019734">
    <property type="entry name" value="TPR_rpt"/>
</dbReference>
<dbReference type="Gene3D" id="1.25.40.10">
    <property type="entry name" value="Tetratricopeptide repeat domain"/>
    <property type="match status" value="1"/>
</dbReference>
<dbReference type="InterPro" id="IPR014162">
    <property type="entry name" value="CpoB_C"/>
</dbReference>
<dbReference type="GO" id="GO:0051301">
    <property type="term" value="P:cell division"/>
    <property type="evidence" value="ECO:0007669"/>
    <property type="project" value="UniProtKB-KW"/>
</dbReference>
<dbReference type="AlphaFoldDB" id="A0A3B1AJ30"/>
<dbReference type="SUPFAM" id="SSF48452">
    <property type="entry name" value="TPR-like"/>
    <property type="match status" value="1"/>
</dbReference>
<dbReference type="InterPro" id="IPR034706">
    <property type="entry name" value="CpoB"/>
</dbReference>
<feature type="coiled-coil region" evidence="1">
    <location>
        <begin position="100"/>
        <end position="134"/>
    </location>
</feature>
<dbReference type="InterPro" id="IPR011990">
    <property type="entry name" value="TPR-like_helical_dom_sf"/>
</dbReference>
<keyword evidence="3" id="KW-0131">Cell cycle</keyword>
<feature type="region of interest" description="Disordered" evidence="2">
    <location>
        <begin position="74"/>
        <end position="95"/>
    </location>
</feature>
<protein>
    <submittedName>
        <fullName evidence="3">Cell division coordinator CpoB</fullName>
    </submittedName>
</protein>
<evidence type="ECO:0000256" key="1">
    <source>
        <dbReference type="SAM" id="Coils"/>
    </source>
</evidence>
<proteinExistence type="inferred from homology"/>
<evidence type="ECO:0000313" key="3">
    <source>
        <dbReference type="EMBL" id="VAX05859.1"/>
    </source>
</evidence>
<evidence type="ECO:0000256" key="2">
    <source>
        <dbReference type="SAM" id="MobiDB-lite"/>
    </source>
</evidence>
<gene>
    <name evidence="3" type="ORF">MNBD_ALPHA03-1665</name>
</gene>
<dbReference type="EMBL" id="UOFW01000148">
    <property type="protein sequence ID" value="VAX05859.1"/>
    <property type="molecule type" value="Genomic_DNA"/>
</dbReference>
<dbReference type="Pfam" id="PF13174">
    <property type="entry name" value="TPR_6"/>
    <property type="match status" value="2"/>
</dbReference>
<name>A0A3B1AJ30_9ZZZZ</name>